<keyword evidence="2" id="KW-0812">Transmembrane</keyword>
<evidence type="ECO:0000313" key="3">
    <source>
        <dbReference type="EMBL" id="KAJ9164578.1"/>
    </source>
</evidence>
<keyword evidence="4" id="KW-1185">Reference proteome</keyword>
<proteinExistence type="predicted"/>
<feature type="compositionally biased region" description="Polar residues" evidence="1">
    <location>
        <begin position="64"/>
        <end position="79"/>
    </location>
</feature>
<feature type="region of interest" description="Disordered" evidence="1">
    <location>
        <begin position="64"/>
        <end position="94"/>
    </location>
</feature>
<name>A0AA38RYT8_9PEZI</name>
<dbReference type="Proteomes" id="UP001174691">
    <property type="component" value="Unassembled WGS sequence"/>
</dbReference>
<feature type="transmembrane region" description="Helical" evidence="2">
    <location>
        <begin position="335"/>
        <end position="361"/>
    </location>
</feature>
<evidence type="ECO:0000313" key="4">
    <source>
        <dbReference type="Proteomes" id="UP001174691"/>
    </source>
</evidence>
<evidence type="ECO:0000256" key="2">
    <source>
        <dbReference type="SAM" id="Phobius"/>
    </source>
</evidence>
<dbReference type="EMBL" id="JANBVN010000011">
    <property type="protein sequence ID" value="KAJ9164578.1"/>
    <property type="molecule type" value="Genomic_DNA"/>
</dbReference>
<comment type="caution">
    <text evidence="3">The sequence shown here is derived from an EMBL/GenBank/DDBJ whole genome shotgun (WGS) entry which is preliminary data.</text>
</comment>
<keyword evidence="2" id="KW-0472">Membrane</keyword>
<dbReference type="AlphaFoldDB" id="A0AA38RYT8"/>
<feature type="transmembrane region" description="Helical" evidence="2">
    <location>
        <begin position="305"/>
        <end position="323"/>
    </location>
</feature>
<accession>A0AA38RYT8</accession>
<organism evidence="3 4">
    <name type="scientific">Coniochaeta hoffmannii</name>
    <dbReference type="NCBI Taxonomy" id="91930"/>
    <lineage>
        <taxon>Eukaryota</taxon>
        <taxon>Fungi</taxon>
        <taxon>Dikarya</taxon>
        <taxon>Ascomycota</taxon>
        <taxon>Pezizomycotina</taxon>
        <taxon>Sordariomycetes</taxon>
        <taxon>Sordariomycetidae</taxon>
        <taxon>Coniochaetales</taxon>
        <taxon>Coniochaetaceae</taxon>
        <taxon>Coniochaeta</taxon>
    </lineage>
</organism>
<keyword evidence="2" id="KW-1133">Transmembrane helix</keyword>
<protein>
    <submittedName>
        <fullName evidence="3">Uncharacterized protein</fullName>
    </submittedName>
</protein>
<reference evidence="3" key="1">
    <citation type="submission" date="2022-07" db="EMBL/GenBank/DDBJ databases">
        <title>Fungi with potential for degradation of polypropylene.</title>
        <authorList>
            <person name="Gostincar C."/>
        </authorList>
    </citation>
    <scope>NUCLEOTIDE SEQUENCE</scope>
    <source>
        <strain evidence="3">EXF-13287</strain>
    </source>
</reference>
<gene>
    <name evidence="3" type="ORF">NKR19_g1261</name>
</gene>
<evidence type="ECO:0000256" key="1">
    <source>
        <dbReference type="SAM" id="MobiDB-lite"/>
    </source>
</evidence>
<sequence>MMRRALSNAPRANICQICELHYGQTKAIKRTITALGGSELRTEARQQVPHRSTTVRPLVRTFATSRQKQAHQADSTSVPENHVRSRSQGQQVTDPASLAALVDRVTSAFLAQQGVPSEKTTYDALRAVGQIDVEAIEESESLSELRSDADGNSETTHLLDLDGKKQKKKGRPATPPPATRSPPGKQELVKKISDAAYTIVTHPNVILTPRILDEYVKIQAGLGRPQTLTEIFSLYRSKPLPKNVGGVIQYGNPKGDKVQSAVPARVADRALDAAIAAKDLDSAIGIIANTYAAQPFIRTKLLNKAVIPGMALGLVPAVAYGLASQMSMLQDTMDQASATGIAFAAILAYVAFTGTIGVVVVTTANDQMRRVTWLPGMPLRQRWLREEERAALDKVACAFGFQEQHRWGEENGPEFQALRNYIFTRSMVLDAVELMPGMN</sequence>
<feature type="region of interest" description="Disordered" evidence="1">
    <location>
        <begin position="139"/>
        <end position="186"/>
    </location>
</feature>